<organism evidence="2 3">
    <name type="scientific">Lasiosphaeria miniovina</name>
    <dbReference type="NCBI Taxonomy" id="1954250"/>
    <lineage>
        <taxon>Eukaryota</taxon>
        <taxon>Fungi</taxon>
        <taxon>Dikarya</taxon>
        <taxon>Ascomycota</taxon>
        <taxon>Pezizomycotina</taxon>
        <taxon>Sordariomycetes</taxon>
        <taxon>Sordariomycetidae</taxon>
        <taxon>Sordariales</taxon>
        <taxon>Lasiosphaeriaceae</taxon>
        <taxon>Lasiosphaeria</taxon>
    </lineage>
</organism>
<feature type="compositionally biased region" description="Basic and acidic residues" evidence="1">
    <location>
        <begin position="278"/>
        <end position="291"/>
    </location>
</feature>
<evidence type="ECO:0000313" key="2">
    <source>
        <dbReference type="EMBL" id="KAK0712769.1"/>
    </source>
</evidence>
<gene>
    <name evidence="2" type="ORF">B0T26DRAFT_677189</name>
</gene>
<feature type="compositionally biased region" description="Low complexity" evidence="1">
    <location>
        <begin position="255"/>
        <end position="272"/>
    </location>
</feature>
<feature type="region of interest" description="Disordered" evidence="1">
    <location>
        <begin position="212"/>
        <end position="236"/>
    </location>
</feature>
<feature type="region of interest" description="Disordered" evidence="1">
    <location>
        <begin position="255"/>
        <end position="298"/>
    </location>
</feature>
<name>A0AA40ABD9_9PEZI</name>
<evidence type="ECO:0000256" key="1">
    <source>
        <dbReference type="SAM" id="MobiDB-lite"/>
    </source>
</evidence>
<evidence type="ECO:0000313" key="3">
    <source>
        <dbReference type="Proteomes" id="UP001172101"/>
    </source>
</evidence>
<comment type="caution">
    <text evidence="2">The sequence shown here is derived from an EMBL/GenBank/DDBJ whole genome shotgun (WGS) entry which is preliminary data.</text>
</comment>
<dbReference type="GeneID" id="85323341"/>
<proteinExistence type="predicted"/>
<accession>A0AA40ABD9</accession>
<sequence length="298" mass="32977">MVAAGRELVAKLCRFGGGKPKRTINAWRMSKESTIGTESSSKNKTRFCAAAASTEPLDLQLQGCYAPGPRYLTIPPLGARDAIVGYLEMPDYRCVIPLIDSVRQAGAFVVNLTLTLDYLGKTLEPGAWSGPGIPLRLGQIFSQNQKEMDFVSLAECALDGADLAAFVGRLPKAMPSIFLRYGQATSQRKPRGPVWRWCDEMRQKEYDGISNRSVEINREEDQNPIQKFEDGEFDSDSDNDLRNAFYRDFLTIQAPSTSLSPAPSTSLSPAPSRWLSLSREDDPYPRRKGGEGDQVDID</sequence>
<dbReference type="RefSeq" id="XP_060294092.1">
    <property type="nucleotide sequence ID" value="XM_060440071.1"/>
</dbReference>
<dbReference type="AlphaFoldDB" id="A0AA40ABD9"/>
<keyword evidence="3" id="KW-1185">Reference proteome</keyword>
<protein>
    <submittedName>
        <fullName evidence="2">Uncharacterized protein</fullName>
    </submittedName>
</protein>
<reference evidence="2" key="1">
    <citation type="submission" date="2023-06" db="EMBL/GenBank/DDBJ databases">
        <title>Genome-scale phylogeny and comparative genomics of the fungal order Sordariales.</title>
        <authorList>
            <consortium name="Lawrence Berkeley National Laboratory"/>
            <person name="Hensen N."/>
            <person name="Bonometti L."/>
            <person name="Westerberg I."/>
            <person name="Brannstrom I.O."/>
            <person name="Guillou S."/>
            <person name="Cros-Aarteil S."/>
            <person name="Calhoun S."/>
            <person name="Haridas S."/>
            <person name="Kuo A."/>
            <person name="Mondo S."/>
            <person name="Pangilinan J."/>
            <person name="Riley R."/>
            <person name="LaButti K."/>
            <person name="Andreopoulos B."/>
            <person name="Lipzen A."/>
            <person name="Chen C."/>
            <person name="Yanf M."/>
            <person name="Daum C."/>
            <person name="Ng V."/>
            <person name="Clum A."/>
            <person name="Steindorff A."/>
            <person name="Ohm R."/>
            <person name="Martin F."/>
            <person name="Silar P."/>
            <person name="Natvig D."/>
            <person name="Lalanne C."/>
            <person name="Gautier V."/>
            <person name="Ament-velasquez S.L."/>
            <person name="Kruys A."/>
            <person name="Hutchinson M.I."/>
            <person name="Powell A.J."/>
            <person name="Barry K."/>
            <person name="Miller A.N."/>
            <person name="Grigoriev I.V."/>
            <person name="Debuchy R."/>
            <person name="Gladieux P."/>
            <person name="Thoren M.H."/>
            <person name="Johannesson H."/>
        </authorList>
    </citation>
    <scope>NUCLEOTIDE SEQUENCE</scope>
    <source>
        <strain evidence="2">SMH2392-1A</strain>
    </source>
</reference>
<dbReference type="Proteomes" id="UP001172101">
    <property type="component" value="Unassembled WGS sequence"/>
</dbReference>
<dbReference type="EMBL" id="JAUIRO010000005">
    <property type="protein sequence ID" value="KAK0712769.1"/>
    <property type="molecule type" value="Genomic_DNA"/>
</dbReference>